<protein>
    <submittedName>
        <fullName evidence="1">DUF29 domain-containing protein</fullName>
    </submittedName>
</protein>
<dbReference type="Proteomes" id="UP001442494">
    <property type="component" value="Unassembled WGS sequence"/>
</dbReference>
<reference evidence="1 2" key="1">
    <citation type="submission" date="2022-04" db="EMBL/GenBank/DDBJ databases">
        <title>Positive selection, recombination, and allopatry shape intraspecific diversity of widespread and dominant cyanobacteria.</title>
        <authorList>
            <person name="Wei J."/>
            <person name="Shu W."/>
            <person name="Hu C."/>
        </authorList>
    </citation>
    <scope>NUCLEOTIDE SEQUENCE [LARGE SCALE GENOMIC DNA]</scope>
    <source>
        <strain evidence="1 2">GB2-A5</strain>
    </source>
</reference>
<organism evidence="1 2">
    <name type="scientific">Funiculus sociatus GB2-A5</name>
    <dbReference type="NCBI Taxonomy" id="2933946"/>
    <lineage>
        <taxon>Bacteria</taxon>
        <taxon>Bacillati</taxon>
        <taxon>Cyanobacteriota</taxon>
        <taxon>Cyanophyceae</taxon>
        <taxon>Coleofasciculales</taxon>
        <taxon>Coleofasciculaceae</taxon>
        <taxon>Funiculus</taxon>
    </lineage>
</organism>
<dbReference type="Gene3D" id="1.20.1220.20">
    <property type="entry name" value="Uncharcterised protein PF01724"/>
    <property type="match status" value="1"/>
</dbReference>
<dbReference type="PANTHER" id="PTHR34235">
    <property type="entry name" value="SLR1203 PROTEIN-RELATED"/>
    <property type="match status" value="1"/>
</dbReference>
<dbReference type="PANTHER" id="PTHR34235:SF3">
    <property type="entry name" value="SLR1203 PROTEIN"/>
    <property type="match status" value="1"/>
</dbReference>
<evidence type="ECO:0000313" key="1">
    <source>
        <dbReference type="EMBL" id="MEP0866689.1"/>
    </source>
</evidence>
<dbReference type="InterPro" id="IPR002636">
    <property type="entry name" value="DUF29"/>
</dbReference>
<sequence>MTSSFPTAANNLSTLYEQDYYLWLETTARLLQEGQLSVLDVANLLEEIEDMGRSEKRAVYSNLKILLIHLLKYSYQSEKRSSSWLASIVEHRQRLKKAFKESPSLQPYFTEIFNECYQDARELASAETGLEIERFPVETPFTPEETLDSDYLPD</sequence>
<dbReference type="EMBL" id="JAMPKK010000049">
    <property type="protein sequence ID" value="MEP0866689.1"/>
    <property type="molecule type" value="Genomic_DNA"/>
</dbReference>
<evidence type="ECO:0000313" key="2">
    <source>
        <dbReference type="Proteomes" id="UP001442494"/>
    </source>
</evidence>
<accession>A0ABV0JTA8</accession>
<proteinExistence type="predicted"/>
<dbReference type="RefSeq" id="WP_190420226.1">
    <property type="nucleotide sequence ID" value="NZ_JAMPKK010000049.1"/>
</dbReference>
<comment type="caution">
    <text evidence="1">The sequence shown here is derived from an EMBL/GenBank/DDBJ whole genome shotgun (WGS) entry which is preliminary data.</text>
</comment>
<gene>
    <name evidence="1" type="ORF">NDI37_19740</name>
</gene>
<name>A0ABV0JTA8_9CYAN</name>
<dbReference type="Pfam" id="PF01724">
    <property type="entry name" value="DUF29"/>
    <property type="match status" value="1"/>
</dbReference>
<keyword evidence="2" id="KW-1185">Reference proteome</keyword>